<comment type="caution">
    <text evidence="20">The sequence shown here is derived from an EMBL/GenBank/DDBJ whole genome shotgun (WGS) entry which is preliminary data.</text>
</comment>
<dbReference type="InterPro" id="IPR045666">
    <property type="entry name" value="OpdA_N"/>
</dbReference>
<accession>A0A368UZF0</accession>
<dbReference type="Pfam" id="PF01432">
    <property type="entry name" value="Peptidase_M3"/>
    <property type="match status" value="1"/>
</dbReference>
<evidence type="ECO:0000256" key="10">
    <source>
        <dbReference type="ARBA" id="ARBA00024603"/>
    </source>
</evidence>
<dbReference type="InterPro" id="IPR045090">
    <property type="entry name" value="Pept_M3A_M3B"/>
</dbReference>
<comment type="subcellular location">
    <subcellularLocation>
        <location evidence="1">Cytoplasm</location>
    </subcellularLocation>
</comment>
<dbReference type="PANTHER" id="PTHR43660:SF1">
    <property type="entry name" value="DIPEPTIDYL CARBOXYPEPTIDASE"/>
    <property type="match status" value="1"/>
</dbReference>
<keyword evidence="5 17" id="KW-0645">Protease</keyword>
<dbReference type="Gene3D" id="1.10.1370.10">
    <property type="entry name" value="Neurolysin, domain 3"/>
    <property type="match status" value="1"/>
</dbReference>
<dbReference type="SUPFAM" id="SSF55486">
    <property type="entry name" value="Metalloproteases ('zincins'), catalytic domain"/>
    <property type="match status" value="1"/>
</dbReference>
<evidence type="ECO:0000256" key="8">
    <source>
        <dbReference type="ARBA" id="ARBA00022833"/>
    </source>
</evidence>
<dbReference type="NCBIfam" id="NF007624">
    <property type="entry name" value="PRK10280.1"/>
    <property type="match status" value="1"/>
</dbReference>
<comment type="catalytic activity">
    <reaction evidence="10">
        <text>Hydrolysis of oligopeptides, with broad specificity. Gly or Ala commonly occur as P1 or P1' residues, but more distant residues are also important, as is shown by the fact that Z-Gly-Pro-Gly-|-Gly-Pro-Ala is cleaved, but not Z-(Gly)(5).</text>
        <dbReference type="EC" id="3.4.24.70"/>
    </reaction>
</comment>
<reference evidence="20 21" key="1">
    <citation type="submission" date="2018-07" db="EMBL/GenBank/DDBJ databases">
        <title>Freshwater and sediment microbial communities from various areas in North America, analyzing microbe dynamics in response to fracking.</title>
        <authorList>
            <person name="Lamendella R."/>
        </authorList>
    </citation>
    <scope>NUCLEOTIDE SEQUENCE [LARGE SCALE GENOMIC DNA]</scope>
    <source>
        <strain evidence="20 21">160A</strain>
    </source>
</reference>
<dbReference type="Proteomes" id="UP000252733">
    <property type="component" value="Unassembled WGS sequence"/>
</dbReference>
<dbReference type="GO" id="GO:0004180">
    <property type="term" value="F:carboxypeptidase activity"/>
    <property type="evidence" value="ECO:0007669"/>
    <property type="project" value="UniProtKB-KW"/>
</dbReference>
<dbReference type="InterPro" id="IPR001567">
    <property type="entry name" value="Pept_M3A_M3B_dom"/>
</dbReference>
<dbReference type="CDD" id="cd06456">
    <property type="entry name" value="M3A_DCP"/>
    <property type="match status" value="1"/>
</dbReference>
<proteinExistence type="inferred from homology"/>
<keyword evidence="8 17" id="KW-0862">Zinc</keyword>
<dbReference type="InterPro" id="IPR034005">
    <property type="entry name" value="M3A_DCP"/>
</dbReference>
<organism evidence="20 21">
    <name type="scientific">Marinilabilia salmonicolor</name>
    <dbReference type="NCBI Taxonomy" id="989"/>
    <lineage>
        <taxon>Bacteria</taxon>
        <taxon>Pseudomonadati</taxon>
        <taxon>Bacteroidota</taxon>
        <taxon>Bacteroidia</taxon>
        <taxon>Marinilabiliales</taxon>
        <taxon>Marinilabiliaceae</taxon>
        <taxon>Marinilabilia</taxon>
    </lineage>
</organism>
<keyword evidence="6 17" id="KW-0479">Metal-binding</keyword>
<comment type="cofactor">
    <cofactor evidence="17">
        <name>Zn(2+)</name>
        <dbReference type="ChEBI" id="CHEBI:29105"/>
    </cofactor>
    <text evidence="17">Binds 1 zinc ion.</text>
</comment>
<evidence type="ECO:0000256" key="16">
    <source>
        <dbReference type="ARBA" id="ARBA00075608"/>
    </source>
</evidence>
<name>A0A368UZF0_9BACT</name>
<evidence type="ECO:0000259" key="19">
    <source>
        <dbReference type="Pfam" id="PF19310"/>
    </source>
</evidence>
<dbReference type="GO" id="GO:0006508">
    <property type="term" value="P:proteolysis"/>
    <property type="evidence" value="ECO:0007669"/>
    <property type="project" value="UniProtKB-KW"/>
</dbReference>
<dbReference type="GO" id="GO:0005829">
    <property type="term" value="C:cytosol"/>
    <property type="evidence" value="ECO:0007669"/>
    <property type="project" value="UniProtKB-ARBA"/>
</dbReference>
<evidence type="ECO:0000256" key="15">
    <source>
        <dbReference type="ARBA" id="ARBA00070755"/>
    </source>
</evidence>
<comment type="similarity">
    <text evidence="2 17">Belongs to the peptidase M3 family.</text>
</comment>
<evidence type="ECO:0000256" key="13">
    <source>
        <dbReference type="ARBA" id="ARBA00054529"/>
    </source>
</evidence>
<evidence type="ECO:0000256" key="14">
    <source>
        <dbReference type="ARBA" id="ARBA00066668"/>
    </source>
</evidence>
<keyword evidence="4" id="KW-0121">Carboxypeptidase</keyword>
<evidence type="ECO:0000256" key="6">
    <source>
        <dbReference type="ARBA" id="ARBA00022723"/>
    </source>
</evidence>
<feature type="domain" description="Oligopeptidase A N-terminal" evidence="19">
    <location>
        <begin position="65"/>
        <end position="184"/>
    </location>
</feature>
<keyword evidence="7 17" id="KW-0378">Hydrolase</keyword>
<evidence type="ECO:0000256" key="9">
    <source>
        <dbReference type="ARBA" id="ARBA00023049"/>
    </source>
</evidence>
<evidence type="ECO:0000256" key="2">
    <source>
        <dbReference type="ARBA" id="ARBA00006040"/>
    </source>
</evidence>
<dbReference type="Gene3D" id="1.10.1370.40">
    <property type="match status" value="1"/>
</dbReference>
<evidence type="ECO:0000256" key="5">
    <source>
        <dbReference type="ARBA" id="ARBA00022670"/>
    </source>
</evidence>
<dbReference type="GO" id="GO:0004222">
    <property type="term" value="F:metalloendopeptidase activity"/>
    <property type="evidence" value="ECO:0007669"/>
    <property type="project" value="UniProtKB-EC"/>
</dbReference>
<feature type="domain" description="Peptidase M3A/M3B catalytic" evidence="18">
    <location>
        <begin position="256"/>
        <end position="704"/>
    </location>
</feature>
<evidence type="ECO:0000313" key="21">
    <source>
        <dbReference type="Proteomes" id="UP000252733"/>
    </source>
</evidence>
<dbReference type="FunFam" id="1.10.1370.40:FF:000001">
    <property type="entry name" value="Dipeptidyl carboxypeptidase II"/>
    <property type="match status" value="1"/>
</dbReference>
<keyword evidence="21" id="KW-1185">Reference proteome</keyword>
<evidence type="ECO:0000256" key="4">
    <source>
        <dbReference type="ARBA" id="ARBA00022645"/>
    </source>
</evidence>
<sequence>MNRNFITAIALATIMSACGNGKSAHQEDETLKNNPLMKESTLPYGAPDFGAIKDSDFKPALEAGINEKLAEIEAIANSDEEPTFENTLVALEKSGQMLNRVYGVFGMLTGANTNPELQAVEEEMAPKMAGLNNAIYLNDKLFERVKAVYDQLGELNLDAESRRLVEVYYEKFELAGANLSSDAKEKMRKLNEEEALLSAQYANRLLAAAKKGALKVEDRAMLDGLSDSEIDALKQEEDGKTVYVLPLHNTTQHPMLASLHNRETRKQLFEHSLLRAQRGDENDTRDIIKRIALIRAEQAQLMGFENYAEWNLKDQMAKTPEAANNFMVELVPATVAKAEKEAEEIQKVIEQKGGDFELEPWDWNYYSEMVRKAKYDLDESEIKPYFEMNSVLENGVFYTASKLYGIRFEERHDIPVYSDDMRVFELFNEDGSAIGLFYTDFYKRDNKSGGAWMSEIVGQSKLLGHKPVIYNVCNFKKPAEGEPALISYDDVTTMFHEFGHALHGLLADQTYPSLAGTNVARDFVELPSQINEHWALYPEVFNNYAVHYETGEPMPKELVDKVVKASKFNQGYALAEVLAAAGLDMQWHIISPDHKIEDVDAFEKQALDNINLNLEQIPPRYRSSYFLHLWGHGYAASYYAYLWAEMLDNDAYAWFEENGGLTRENGQRFRELILSRGNTEDFNKMFLEFRGSEPDIKPMLKHRGLL</sequence>
<dbReference type="InterPro" id="IPR024079">
    <property type="entry name" value="MetalloPept_cat_dom_sf"/>
</dbReference>
<gene>
    <name evidence="20" type="ORF">DFO77_112127</name>
</gene>
<dbReference type="GO" id="GO:0008241">
    <property type="term" value="F:peptidyl-dipeptidase activity"/>
    <property type="evidence" value="ECO:0007669"/>
    <property type="project" value="UniProtKB-EC"/>
</dbReference>
<dbReference type="FunFam" id="3.40.390.10:FF:000009">
    <property type="entry name" value="Oligopeptidase A"/>
    <property type="match status" value="1"/>
</dbReference>
<evidence type="ECO:0000256" key="11">
    <source>
        <dbReference type="ARBA" id="ARBA00026100"/>
    </source>
</evidence>
<dbReference type="Pfam" id="PF19310">
    <property type="entry name" value="TOP_N"/>
    <property type="match status" value="1"/>
</dbReference>
<evidence type="ECO:0000256" key="17">
    <source>
        <dbReference type="RuleBase" id="RU003435"/>
    </source>
</evidence>
<evidence type="ECO:0000313" key="20">
    <source>
        <dbReference type="EMBL" id="RCW33963.1"/>
    </source>
</evidence>
<dbReference type="EC" id="3.4.24.70" evidence="11"/>
<dbReference type="RefSeq" id="WP_114437139.1">
    <property type="nucleotide sequence ID" value="NZ_QPIZ01000012.1"/>
</dbReference>
<dbReference type="Gene3D" id="3.40.390.10">
    <property type="entry name" value="Collagenase (Catalytic Domain)"/>
    <property type="match status" value="1"/>
</dbReference>
<dbReference type="AlphaFoldDB" id="A0A368UZF0"/>
<comment type="catalytic activity">
    <reaction evidence="12">
        <text>Hydrolysis of unblocked, C-terminal dipeptides from oligopeptides, with broad specificity. Does not hydrolyze bonds in which P1' is Pro, or both P1 and P1' are Gly.</text>
        <dbReference type="EC" id="3.4.15.5"/>
    </reaction>
</comment>
<dbReference type="EC" id="3.4.15.5" evidence="14"/>
<keyword evidence="9 17" id="KW-0482">Metalloprotease</keyword>
<keyword evidence="3" id="KW-0963">Cytoplasm</keyword>
<dbReference type="PANTHER" id="PTHR43660">
    <property type="entry name" value="DIPEPTIDYL CARBOXYPEPTIDASE"/>
    <property type="match status" value="1"/>
</dbReference>
<dbReference type="InterPro" id="IPR024077">
    <property type="entry name" value="Neurolysin/TOP_dom2"/>
</dbReference>
<dbReference type="PROSITE" id="PS51257">
    <property type="entry name" value="PROKAR_LIPOPROTEIN"/>
    <property type="match status" value="1"/>
</dbReference>
<dbReference type="GO" id="GO:0046872">
    <property type="term" value="F:metal ion binding"/>
    <property type="evidence" value="ECO:0007669"/>
    <property type="project" value="UniProtKB-UniRule"/>
</dbReference>
<evidence type="ECO:0000256" key="12">
    <source>
        <dbReference type="ARBA" id="ARBA00052506"/>
    </source>
</evidence>
<comment type="function">
    <text evidence="13">Removes dipeptides from the C-termini of N-blocked tripeptides, tetrapeptides and larger peptides.</text>
</comment>
<evidence type="ECO:0000256" key="7">
    <source>
        <dbReference type="ARBA" id="ARBA00022801"/>
    </source>
</evidence>
<protein>
    <recommendedName>
        <fullName evidence="15">Dipeptidyl carboxypeptidase</fullName>
        <ecNumber evidence="14">3.4.15.5</ecNumber>
        <ecNumber evidence="11">3.4.24.70</ecNumber>
    </recommendedName>
    <alternativeName>
        <fullName evidence="16">Peptidyl-dipeptidase Dcp</fullName>
    </alternativeName>
</protein>
<evidence type="ECO:0000256" key="1">
    <source>
        <dbReference type="ARBA" id="ARBA00004496"/>
    </source>
</evidence>
<evidence type="ECO:0000256" key="3">
    <source>
        <dbReference type="ARBA" id="ARBA00022490"/>
    </source>
</evidence>
<evidence type="ECO:0000259" key="18">
    <source>
        <dbReference type="Pfam" id="PF01432"/>
    </source>
</evidence>
<dbReference type="EMBL" id="QPIZ01000012">
    <property type="protein sequence ID" value="RCW33963.1"/>
    <property type="molecule type" value="Genomic_DNA"/>
</dbReference>